<comment type="caution">
    <text evidence="2">The sequence shown here is derived from an EMBL/GenBank/DDBJ whole genome shotgun (WGS) entry which is preliminary data.</text>
</comment>
<feature type="non-terminal residue" evidence="2">
    <location>
        <position position="291"/>
    </location>
</feature>
<feature type="transmembrane region" description="Helical" evidence="1">
    <location>
        <begin position="101"/>
        <end position="117"/>
    </location>
</feature>
<feature type="transmembrane region" description="Helical" evidence="1">
    <location>
        <begin position="254"/>
        <end position="272"/>
    </location>
</feature>
<gene>
    <name evidence="2" type="ORF">JF922_00025</name>
</gene>
<sequence length="291" mass="29280">MPSASVLAPSALLAAAAALGWLLELVGVRISRWLAAAAAWLALATLLASWGATGRATLELNLPGTLAGAPLALRLDAISVAFGLVVLIPTALLFTFQRRGPAEVGVAALAAAASLLASEAGSLLLTAVALGSCASLVLVALWQEEERPTTAYLVSLSAAGLLLLWAGVVLEVTGGTSVYSAAPVTALRVPVFLLLAGAALLCSGLLPWPSWLPAMWDRERLEAGSLAIALLGPLGFLLLARAYTLGAGSWPTPALNLVLAAFGVVVAAAAACRAQAAASRPAFLAEAAPLG</sequence>
<evidence type="ECO:0000313" key="3">
    <source>
        <dbReference type="Proteomes" id="UP000612893"/>
    </source>
</evidence>
<name>A0A934N114_9BACT</name>
<proteinExistence type="predicted"/>
<feature type="transmembrane region" description="Helical" evidence="1">
    <location>
        <begin position="123"/>
        <end position="142"/>
    </location>
</feature>
<reference evidence="2" key="1">
    <citation type="submission" date="2020-10" db="EMBL/GenBank/DDBJ databases">
        <title>Ca. Dormibacterota MAGs.</title>
        <authorList>
            <person name="Montgomery K."/>
        </authorList>
    </citation>
    <scope>NUCLEOTIDE SEQUENCE [LARGE SCALE GENOMIC DNA]</scope>
    <source>
        <strain evidence="2">SC8812_S17_10</strain>
    </source>
</reference>
<feature type="transmembrane region" description="Helical" evidence="1">
    <location>
        <begin position="149"/>
        <end position="170"/>
    </location>
</feature>
<dbReference type="AlphaFoldDB" id="A0A934N114"/>
<keyword evidence="1" id="KW-1133">Transmembrane helix</keyword>
<feature type="transmembrane region" description="Helical" evidence="1">
    <location>
        <begin position="33"/>
        <end position="52"/>
    </location>
</feature>
<keyword evidence="1" id="KW-0472">Membrane</keyword>
<feature type="transmembrane region" description="Helical" evidence="1">
    <location>
        <begin position="6"/>
        <end position="26"/>
    </location>
</feature>
<dbReference type="EMBL" id="JAEKNR010000002">
    <property type="protein sequence ID" value="MBJ7596465.1"/>
    <property type="molecule type" value="Genomic_DNA"/>
</dbReference>
<dbReference type="Proteomes" id="UP000612893">
    <property type="component" value="Unassembled WGS sequence"/>
</dbReference>
<organism evidence="2 3">
    <name type="scientific">Candidatus Nephthysia bennettiae</name>
    <dbReference type="NCBI Taxonomy" id="3127016"/>
    <lineage>
        <taxon>Bacteria</taxon>
        <taxon>Bacillati</taxon>
        <taxon>Candidatus Dormiibacterota</taxon>
        <taxon>Candidatus Dormibacteria</taxon>
        <taxon>Candidatus Dormibacterales</taxon>
        <taxon>Candidatus Dormibacteraceae</taxon>
        <taxon>Candidatus Nephthysia</taxon>
    </lineage>
</organism>
<evidence type="ECO:0000313" key="2">
    <source>
        <dbReference type="EMBL" id="MBJ7596465.1"/>
    </source>
</evidence>
<feature type="transmembrane region" description="Helical" evidence="1">
    <location>
        <begin position="190"/>
        <end position="211"/>
    </location>
</feature>
<protein>
    <submittedName>
        <fullName evidence="2">Uncharacterized protein</fullName>
    </submittedName>
</protein>
<feature type="transmembrane region" description="Helical" evidence="1">
    <location>
        <begin position="72"/>
        <end position="94"/>
    </location>
</feature>
<feature type="transmembrane region" description="Helical" evidence="1">
    <location>
        <begin position="223"/>
        <end position="242"/>
    </location>
</feature>
<accession>A0A934N114</accession>
<evidence type="ECO:0000256" key="1">
    <source>
        <dbReference type="SAM" id="Phobius"/>
    </source>
</evidence>
<keyword evidence="1" id="KW-0812">Transmembrane</keyword>
<keyword evidence="3" id="KW-1185">Reference proteome</keyword>